<reference evidence="2" key="2">
    <citation type="submission" date="2025-08" db="UniProtKB">
        <authorList>
            <consortium name="Ensembl"/>
        </authorList>
    </citation>
    <scope>IDENTIFICATION</scope>
</reference>
<feature type="domain" description="MAGE" evidence="1">
    <location>
        <begin position="78"/>
        <end position="135"/>
    </location>
</feature>
<proteinExistence type="predicted"/>
<dbReference type="InterPro" id="IPR002190">
    <property type="entry name" value="MHD_dom"/>
</dbReference>
<reference evidence="3" key="1">
    <citation type="submission" date="2018-06" db="EMBL/GenBank/DDBJ databases">
        <title>Genome assembly of Danube salmon.</title>
        <authorList>
            <person name="Macqueen D.J."/>
            <person name="Gundappa M.K."/>
        </authorList>
    </citation>
    <scope>NUCLEOTIDE SEQUENCE [LARGE SCALE GENOMIC DNA]</scope>
</reference>
<dbReference type="STRING" id="62062.ENSHHUP00000026403"/>
<dbReference type="GO" id="GO:0005634">
    <property type="term" value="C:nucleus"/>
    <property type="evidence" value="ECO:0007669"/>
    <property type="project" value="TreeGrafter"/>
</dbReference>
<reference evidence="2" key="3">
    <citation type="submission" date="2025-09" db="UniProtKB">
        <authorList>
            <consortium name="Ensembl"/>
        </authorList>
    </citation>
    <scope>IDENTIFICATION</scope>
</reference>
<dbReference type="InterPro" id="IPR037445">
    <property type="entry name" value="MAGE"/>
</dbReference>
<evidence type="ECO:0000313" key="3">
    <source>
        <dbReference type="Proteomes" id="UP000314982"/>
    </source>
</evidence>
<dbReference type="GeneTree" id="ENSGT00970000198288"/>
<dbReference type="AlphaFoldDB" id="A0A4W5LKF6"/>
<dbReference type="PANTHER" id="PTHR11736:SF14">
    <property type="entry name" value="NSE3 HOMOLOG, SMC5-SMC6 COMPLEX COMPONENT"/>
    <property type="match status" value="1"/>
</dbReference>
<dbReference type="PROSITE" id="PS50838">
    <property type="entry name" value="MAGE"/>
    <property type="match status" value="1"/>
</dbReference>
<keyword evidence="3" id="KW-1185">Reference proteome</keyword>
<dbReference type="InterPro" id="IPR041899">
    <property type="entry name" value="MAGE_WH2"/>
</dbReference>
<evidence type="ECO:0000259" key="1">
    <source>
        <dbReference type="PROSITE" id="PS50838"/>
    </source>
</evidence>
<name>A0A4W5LKF6_9TELE</name>
<sequence length="147" mass="16677">MDWCPVQGVYWYIKLSHYRNRRWTSVLSRGCTGTSSCLTTVTGDGLVSCPGGVLEISCTRLHIWMFTCVCVYRSPSNPKTGLLFVILSIVFMKGGVVKENMVWNTLKKLRVDQGERHDIFGDVKKVVTDEFVHENLSIPHRRAVVGR</sequence>
<accession>A0A4W5LKF6</accession>
<dbReference type="SMART" id="SM01373">
    <property type="entry name" value="MAGE"/>
    <property type="match status" value="1"/>
</dbReference>
<dbReference type="FunFam" id="1.10.10.1210:FF:000001">
    <property type="entry name" value="melanoma-associated antigen D1"/>
    <property type="match status" value="1"/>
</dbReference>
<dbReference type="Gene3D" id="1.10.10.1210">
    <property type="entry name" value="MAGE homology domain, winged helix WH2 motif"/>
    <property type="match status" value="1"/>
</dbReference>
<dbReference type="Ensembl" id="ENSHHUT00000027446.1">
    <property type="protein sequence ID" value="ENSHHUP00000026403.1"/>
    <property type="gene ID" value="ENSHHUG00000016704.1"/>
</dbReference>
<organism evidence="2 3">
    <name type="scientific">Hucho hucho</name>
    <name type="common">huchen</name>
    <dbReference type="NCBI Taxonomy" id="62062"/>
    <lineage>
        <taxon>Eukaryota</taxon>
        <taxon>Metazoa</taxon>
        <taxon>Chordata</taxon>
        <taxon>Craniata</taxon>
        <taxon>Vertebrata</taxon>
        <taxon>Euteleostomi</taxon>
        <taxon>Actinopterygii</taxon>
        <taxon>Neopterygii</taxon>
        <taxon>Teleostei</taxon>
        <taxon>Protacanthopterygii</taxon>
        <taxon>Salmoniformes</taxon>
        <taxon>Salmonidae</taxon>
        <taxon>Salmoninae</taxon>
        <taxon>Hucho</taxon>
    </lineage>
</organism>
<dbReference type="Pfam" id="PF01454">
    <property type="entry name" value="MAGE"/>
    <property type="match status" value="1"/>
</dbReference>
<dbReference type="PANTHER" id="PTHR11736">
    <property type="entry name" value="MELANOMA-ASSOCIATED ANTIGEN MAGE ANTIGEN"/>
    <property type="match status" value="1"/>
</dbReference>
<dbReference type="Proteomes" id="UP000314982">
    <property type="component" value="Unassembled WGS sequence"/>
</dbReference>
<evidence type="ECO:0000313" key="2">
    <source>
        <dbReference type="Ensembl" id="ENSHHUP00000026403.1"/>
    </source>
</evidence>
<protein>
    <recommendedName>
        <fullName evidence="1">MAGE domain-containing protein</fullName>
    </recommendedName>
</protein>